<proteinExistence type="predicted"/>
<comment type="subcellular location">
    <subcellularLocation>
        <location evidence="1">Membrane</location>
        <topology evidence="1">Multi-pass membrane protein</topology>
    </subcellularLocation>
</comment>
<keyword evidence="3" id="KW-0812">Transmembrane</keyword>
<dbReference type="Proteomes" id="UP000182130">
    <property type="component" value="Unassembled WGS sequence"/>
</dbReference>
<dbReference type="PANTHER" id="PTHR11101">
    <property type="entry name" value="PHOSPHATE TRANSPORTER"/>
    <property type="match status" value="1"/>
</dbReference>
<evidence type="ECO:0000256" key="1">
    <source>
        <dbReference type="ARBA" id="ARBA00004141"/>
    </source>
</evidence>
<evidence type="ECO:0000256" key="2">
    <source>
        <dbReference type="ARBA" id="ARBA00022448"/>
    </source>
</evidence>
<keyword evidence="5" id="KW-0472">Membrane</keyword>
<gene>
    <name evidence="6" type="ORF">SAMN05216555_104261</name>
</gene>
<keyword evidence="4" id="KW-1133">Transmembrane helix</keyword>
<evidence type="ECO:0000313" key="7">
    <source>
        <dbReference type="Proteomes" id="UP000182130"/>
    </source>
</evidence>
<dbReference type="OrthoDB" id="9779554at2"/>
<dbReference type="RefSeq" id="WP_074588055.1">
    <property type="nucleotide sequence ID" value="NZ_FNEI01000004.1"/>
</dbReference>
<organism evidence="6 7">
    <name type="scientific">Arthrobacter cupressi</name>
    <dbReference type="NCBI Taxonomy" id="1045773"/>
    <lineage>
        <taxon>Bacteria</taxon>
        <taxon>Bacillati</taxon>
        <taxon>Actinomycetota</taxon>
        <taxon>Actinomycetes</taxon>
        <taxon>Micrococcales</taxon>
        <taxon>Micrococcaceae</taxon>
        <taxon>Arthrobacter</taxon>
    </lineage>
</organism>
<dbReference type="GO" id="GO:0016020">
    <property type="term" value="C:membrane"/>
    <property type="evidence" value="ECO:0007669"/>
    <property type="project" value="UniProtKB-SubCell"/>
</dbReference>
<dbReference type="GO" id="GO:0035435">
    <property type="term" value="P:phosphate ion transmembrane transport"/>
    <property type="evidence" value="ECO:0007669"/>
    <property type="project" value="TreeGrafter"/>
</dbReference>
<dbReference type="Pfam" id="PF01384">
    <property type="entry name" value="PHO4"/>
    <property type="match status" value="1"/>
</dbReference>
<dbReference type="EMBL" id="FNEI01000004">
    <property type="protein sequence ID" value="SDI79871.1"/>
    <property type="molecule type" value="Genomic_DNA"/>
</dbReference>
<accession>A0A1G8NHW2</accession>
<protein>
    <submittedName>
        <fullName evidence="6">Inorganic phosphate transporter, PiT family</fullName>
    </submittedName>
</protein>
<keyword evidence="7" id="KW-1185">Reference proteome</keyword>
<sequence>MAIGFFALVVALACGFAFLNGFRDVSTAVALSVRTRALTASVAVLLAAVFNFAGAMLSGGFALLSSQALFDLPGGVSGLAILASALAAAILWGIYAWWRGIPLSSTHALVGGFAGAGAAGILVGGHEIGGVDNALLFQVVLPLVLSPAIAFGAAYLLVWPATWAARFTQPDVVHSRFRRAEAVSAAAVAFGHGLQDGQRTISVLLLAGVAAGLYDGGELPLWPVVLTAVLLTAGTLFGGWRISHTLGHKLIRIDPLRGFVAQSLSSLMLFIGAIGLHLPLSTTHTLSSAVLGAGTNQNFSVTHRPMVLRILGFWLLTPLVTAAVAFVLALAFSPLAKL</sequence>
<dbReference type="GO" id="GO:0005315">
    <property type="term" value="F:phosphate transmembrane transporter activity"/>
    <property type="evidence" value="ECO:0007669"/>
    <property type="project" value="InterPro"/>
</dbReference>
<evidence type="ECO:0000313" key="6">
    <source>
        <dbReference type="EMBL" id="SDI79871.1"/>
    </source>
</evidence>
<dbReference type="AlphaFoldDB" id="A0A1G8NHW2"/>
<evidence type="ECO:0000256" key="4">
    <source>
        <dbReference type="ARBA" id="ARBA00022989"/>
    </source>
</evidence>
<dbReference type="STRING" id="1045773.SAMN05216555_104261"/>
<reference evidence="7" key="1">
    <citation type="submission" date="2016-10" db="EMBL/GenBank/DDBJ databases">
        <authorList>
            <person name="Varghese N."/>
            <person name="Submissions S."/>
        </authorList>
    </citation>
    <scope>NUCLEOTIDE SEQUENCE [LARGE SCALE GENOMIC DNA]</scope>
    <source>
        <strain evidence="7">CGMCC 1.10783</strain>
    </source>
</reference>
<evidence type="ECO:0000256" key="3">
    <source>
        <dbReference type="ARBA" id="ARBA00022692"/>
    </source>
</evidence>
<evidence type="ECO:0000256" key="5">
    <source>
        <dbReference type="ARBA" id="ARBA00023136"/>
    </source>
</evidence>
<dbReference type="InterPro" id="IPR001204">
    <property type="entry name" value="Phos_transporter"/>
</dbReference>
<dbReference type="PANTHER" id="PTHR11101:SF80">
    <property type="entry name" value="PHOSPHATE TRANSPORTER"/>
    <property type="match status" value="1"/>
</dbReference>
<name>A0A1G8NHW2_9MICC</name>
<keyword evidence="2" id="KW-0813">Transport</keyword>